<gene>
    <name evidence="2" type="ORF">VC35_21200</name>
</gene>
<evidence type="ECO:0008006" key="4">
    <source>
        <dbReference type="Google" id="ProtNLM"/>
    </source>
</evidence>
<evidence type="ECO:0000313" key="2">
    <source>
        <dbReference type="EMBL" id="KJZ42958.1"/>
    </source>
</evidence>
<dbReference type="Proteomes" id="UP000033588">
    <property type="component" value="Unassembled WGS sequence"/>
</dbReference>
<comment type="caution">
    <text evidence="2">The sequence shown here is derived from an EMBL/GenBank/DDBJ whole genome shotgun (WGS) entry which is preliminary data.</text>
</comment>
<protein>
    <recommendedName>
        <fullName evidence="4">Lipoprotein</fullName>
    </recommendedName>
</protein>
<dbReference type="PATRIC" id="fig|294.132.peg.3428"/>
<proteinExistence type="predicted"/>
<dbReference type="OrthoDB" id="9133049at2"/>
<feature type="signal peptide" evidence="1">
    <location>
        <begin position="1"/>
        <end position="24"/>
    </location>
</feature>
<dbReference type="RefSeq" id="WP_046042397.1">
    <property type="nucleotide sequence ID" value="NZ_LACC01000026.1"/>
</dbReference>
<dbReference type="PROSITE" id="PS51257">
    <property type="entry name" value="PROKAR_LIPOPROTEIN"/>
    <property type="match status" value="1"/>
</dbReference>
<reference evidence="2 3" key="1">
    <citation type="submission" date="2015-03" db="EMBL/GenBank/DDBJ databases">
        <title>Comparative genomics of Pseudomonas insights into diversity of traits involved in vanlence and defense.</title>
        <authorList>
            <person name="Qin Y."/>
        </authorList>
    </citation>
    <scope>NUCLEOTIDE SEQUENCE [LARGE SCALE GENOMIC DNA]</scope>
    <source>
        <strain evidence="2 3">C8</strain>
    </source>
</reference>
<name>A0A0F4TEV7_PSEFL</name>
<feature type="chain" id="PRO_5002478863" description="Lipoprotein" evidence="1">
    <location>
        <begin position="25"/>
        <end position="150"/>
    </location>
</feature>
<evidence type="ECO:0000256" key="1">
    <source>
        <dbReference type="SAM" id="SignalP"/>
    </source>
</evidence>
<dbReference type="EMBL" id="LACC01000026">
    <property type="protein sequence ID" value="KJZ42958.1"/>
    <property type="molecule type" value="Genomic_DNA"/>
</dbReference>
<evidence type="ECO:0000313" key="3">
    <source>
        <dbReference type="Proteomes" id="UP000033588"/>
    </source>
</evidence>
<accession>A0A0F4TEV7</accession>
<sequence length="150" mass="15992">MKLRTSLAALMVAASLFGCTTSSTHGVNVNLVATRQNAGQIGTVTLTDWDKKTGLSFFISGAPMGVTLPLRLYSFINNGSCEQPGSVAYAMNDTVNTERQPVRGWSFTRTAPVPLQTLVDGKYSVVVRTASTDGNVDIFCGDIKATEPVK</sequence>
<dbReference type="AlphaFoldDB" id="A0A0F4TEV7"/>
<keyword evidence="1" id="KW-0732">Signal</keyword>
<organism evidence="2 3">
    <name type="scientific">Pseudomonas fluorescens</name>
    <dbReference type="NCBI Taxonomy" id="294"/>
    <lineage>
        <taxon>Bacteria</taxon>
        <taxon>Pseudomonadati</taxon>
        <taxon>Pseudomonadota</taxon>
        <taxon>Gammaproteobacteria</taxon>
        <taxon>Pseudomonadales</taxon>
        <taxon>Pseudomonadaceae</taxon>
        <taxon>Pseudomonas</taxon>
    </lineage>
</organism>